<dbReference type="CDD" id="cd12208">
    <property type="entry name" value="DIP1984-like"/>
    <property type="match status" value="1"/>
</dbReference>
<dbReference type="AlphaFoldDB" id="A0A059MNU6"/>
<dbReference type="RefSeq" id="WP_029544765.1">
    <property type="nucleotide sequence ID" value="NZ_BAAAYP010000054.1"/>
</dbReference>
<dbReference type="Gene3D" id="6.10.320.10">
    <property type="match status" value="1"/>
</dbReference>
<dbReference type="KEGG" id="rav:AAT18_17840"/>
<reference evidence="2" key="3">
    <citation type="submission" date="2022-09" db="EMBL/GenBank/DDBJ databases">
        <title>The genome sequence of Rhodococcus aetherivorans N1.</title>
        <authorList>
            <person name="Jiang W."/>
        </authorList>
    </citation>
    <scope>NUCLEOTIDE SEQUENCE</scope>
    <source>
        <strain evidence="2">N1</strain>
    </source>
</reference>
<evidence type="ECO:0000313" key="1">
    <source>
        <dbReference type="EMBL" id="GES36132.1"/>
    </source>
</evidence>
<dbReference type="InterPro" id="IPR047741">
    <property type="entry name" value="DIP1984-like"/>
</dbReference>
<dbReference type="EMBL" id="CP106982">
    <property type="protein sequence ID" value="UYF96219.1"/>
    <property type="molecule type" value="Genomic_DNA"/>
</dbReference>
<dbReference type="NCBIfam" id="NF038048">
    <property type="entry name" value="DIP1984_fam"/>
    <property type="match status" value="1"/>
</dbReference>
<evidence type="ECO:0000313" key="3">
    <source>
        <dbReference type="Proteomes" id="UP000325466"/>
    </source>
</evidence>
<organism evidence="2 4">
    <name type="scientific">Rhodococcus aetherivorans</name>
    <dbReference type="NCBI Taxonomy" id="191292"/>
    <lineage>
        <taxon>Bacteria</taxon>
        <taxon>Bacillati</taxon>
        <taxon>Actinomycetota</taxon>
        <taxon>Actinomycetes</taxon>
        <taxon>Mycobacteriales</taxon>
        <taxon>Nocardiaceae</taxon>
        <taxon>Rhodococcus</taxon>
    </lineage>
</organism>
<dbReference type="EMBL" id="BLAH01000047">
    <property type="protein sequence ID" value="GES36132.1"/>
    <property type="molecule type" value="Genomic_DNA"/>
</dbReference>
<accession>A0A059MNU6</accession>
<sequence length="155" mass="17520">MRLAEALAERGELKRRIEQLGTRIVANARYQEGEEPAENAGELLDQLTDAIDRHALLIARINKTNTATRVGDRTLTDALAERDALQARHRALTAAADAASGSRDRYGRQLRSELAYVSALSVRDLRRTTDDLARRIRQVDMEIQRVNWEVDLIDE</sequence>
<proteinExistence type="predicted"/>
<reference evidence="1" key="2">
    <citation type="submission" date="2019-10" db="EMBL/GenBank/DDBJ databases">
        <title>Draft genome sequence of Rhodococcus aetherivorans JCM 14343.</title>
        <authorList>
            <person name="Inoue D."/>
            <person name="Nakazawa M."/>
            <person name="Yamamoto N."/>
            <person name="Sei K."/>
            <person name="Ike M."/>
        </authorList>
    </citation>
    <scope>NUCLEOTIDE SEQUENCE</scope>
    <source>
        <strain evidence="1">JCM 14343</strain>
    </source>
</reference>
<dbReference type="Pfam" id="PF20935">
    <property type="entry name" value="DUF6847"/>
    <property type="match status" value="1"/>
</dbReference>
<dbReference type="Proteomes" id="UP000325466">
    <property type="component" value="Unassembled WGS sequence"/>
</dbReference>
<protein>
    <submittedName>
        <fullName evidence="2">DIP1984 family protein</fullName>
    </submittedName>
</protein>
<reference evidence="1 3" key="1">
    <citation type="journal article" date="2018" name="Biodegradation">
        <title>1,4-Dioxane degradation characteristics of Rhodococcus aetherivorans JCM 14343.</title>
        <authorList>
            <person name="Inoue D."/>
            <person name="Tsunoda T."/>
            <person name="Yamamoto N."/>
            <person name="Ike M."/>
            <person name="Sei K."/>
        </authorList>
    </citation>
    <scope>NUCLEOTIDE SEQUENCE [LARGE SCALE GENOMIC DNA]</scope>
    <source>
        <strain evidence="1 3">JCM 14343</strain>
    </source>
</reference>
<evidence type="ECO:0000313" key="4">
    <source>
        <dbReference type="Proteomes" id="UP001163947"/>
    </source>
</evidence>
<evidence type="ECO:0000313" key="2">
    <source>
        <dbReference type="EMBL" id="UYF96219.1"/>
    </source>
</evidence>
<keyword evidence="3" id="KW-1185">Reference proteome</keyword>
<name>A0A059MNU6_9NOCA</name>
<gene>
    <name evidence="2" type="ORF">OCS65_10895</name>
    <name evidence="1" type="ORF">RAJCM14343_1381</name>
</gene>
<dbReference type="Proteomes" id="UP001163947">
    <property type="component" value="Chromosome"/>
</dbReference>
<accession>A0A0F6YCM0</accession>
<dbReference type="GeneID" id="83620930"/>